<proteinExistence type="predicted"/>
<protein>
    <submittedName>
        <fullName evidence="2">Uncharacterized protein</fullName>
    </submittedName>
</protein>
<evidence type="ECO:0000256" key="1">
    <source>
        <dbReference type="SAM" id="MobiDB-lite"/>
    </source>
</evidence>
<gene>
    <name evidence="2" type="ORF">SAMN05192556_101646</name>
</gene>
<evidence type="ECO:0000313" key="3">
    <source>
        <dbReference type="Proteomes" id="UP000184248"/>
    </source>
</evidence>
<reference evidence="3" key="1">
    <citation type="submission" date="2016-11" db="EMBL/GenBank/DDBJ databases">
        <authorList>
            <person name="Varghese N."/>
            <person name="Submissions S."/>
        </authorList>
    </citation>
    <scope>NUCLEOTIDE SEQUENCE [LARGE SCALE GENOMIC DNA]</scope>
    <source>
        <strain evidence="3">ALO Sharm</strain>
    </source>
</reference>
<organism evidence="2 3">
    <name type="scientific">Halomonas caseinilytica</name>
    <dbReference type="NCBI Taxonomy" id="438744"/>
    <lineage>
        <taxon>Bacteria</taxon>
        <taxon>Pseudomonadati</taxon>
        <taxon>Pseudomonadota</taxon>
        <taxon>Gammaproteobacteria</taxon>
        <taxon>Oceanospirillales</taxon>
        <taxon>Halomonadaceae</taxon>
        <taxon>Halomonas</taxon>
    </lineage>
</organism>
<dbReference type="Proteomes" id="UP000184248">
    <property type="component" value="Unassembled WGS sequence"/>
</dbReference>
<dbReference type="EMBL" id="FRAL01000001">
    <property type="protein sequence ID" value="SHK03932.1"/>
    <property type="molecule type" value="Genomic_DNA"/>
</dbReference>
<accession>A0A1M6P7M2</accession>
<name>A0A1M6P7M2_9GAMM</name>
<dbReference type="AlphaFoldDB" id="A0A1M6P7M2"/>
<keyword evidence="3" id="KW-1185">Reference proteome</keyword>
<feature type="region of interest" description="Disordered" evidence="1">
    <location>
        <begin position="1"/>
        <end position="40"/>
    </location>
</feature>
<sequence>MRSPERVSCAMIPNETEFATGASWQNPNGEDNDGKPVPHG</sequence>
<evidence type="ECO:0000313" key="2">
    <source>
        <dbReference type="EMBL" id="SHK03932.1"/>
    </source>
</evidence>